<name>A0A418NMZ0_9SPHN</name>
<sequence length="285" mass="30606">MSLLIVSFWGLTACSTLGTFNSLVPKDGGAERAAQDISFGSLPRQKLDLYRPTQAYAEGSQSELPVIVFIHGGSWQDGNKDGYSFVGRALASRGFVVAIPNYRLVPDVRYPAFLQDNAAAVTWVIENITQYGGDPSRIVLVGHSAGAYNAAMLALDERWLGSGRQNVRGFVGLAGPYDFLPLDGEVTQAAFGNEENLETTQPISFATADDPPVLLLHGADDTTVYPRNSETLGDRLVQSGANARSEIYPGLGHVGILTALARPFRGEAPVLDDTTEFAREVTSQP</sequence>
<dbReference type="Gene3D" id="3.40.50.1820">
    <property type="entry name" value="alpha/beta hydrolase"/>
    <property type="match status" value="1"/>
</dbReference>
<dbReference type="SMR" id="A0A418NMZ0"/>
<dbReference type="Pfam" id="PF20434">
    <property type="entry name" value="BD-FAE"/>
    <property type="match status" value="1"/>
</dbReference>
<dbReference type="EMBL" id="QXFL01000015">
    <property type="protein sequence ID" value="RIV82758.1"/>
    <property type="molecule type" value="Genomic_DNA"/>
</dbReference>
<dbReference type="PANTHER" id="PTHR48081">
    <property type="entry name" value="AB HYDROLASE SUPERFAMILY PROTEIN C4A8.06C"/>
    <property type="match status" value="1"/>
</dbReference>
<protein>
    <submittedName>
        <fullName evidence="3">Alpha/beta hydrolase</fullName>
    </submittedName>
</protein>
<feature type="domain" description="BD-FAE-like" evidence="2">
    <location>
        <begin position="47"/>
        <end position="236"/>
    </location>
</feature>
<dbReference type="AlphaFoldDB" id="A0A418NMZ0"/>
<dbReference type="InterPro" id="IPR049492">
    <property type="entry name" value="BD-FAE-like_dom"/>
</dbReference>
<keyword evidence="4" id="KW-1185">Reference proteome</keyword>
<evidence type="ECO:0000256" key="1">
    <source>
        <dbReference type="ARBA" id="ARBA00022801"/>
    </source>
</evidence>
<comment type="caution">
    <text evidence="3">The sequence shown here is derived from an EMBL/GenBank/DDBJ whole genome shotgun (WGS) entry which is preliminary data.</text>
</comment>
<dbReference type="SUPFAM" id="SSF53474">
    <property type="entry name" value="alpha/beta-Hydrolases"/>
    <property type="match status" value="1"/>
</dbReference>
<proteinExistence type="predicted"/>
<evidence type="ECO:0000313" key="4">
    <source>
        <dbReference type="Proteomes" id="UP000286576"/>
    </source>
</evidence>
<dbReference type="InterPro" id="IPR050300">
    <property type="entry name" value="GDXG_lipolytic_enzyme"/>
</dbReference>
<dbReference type="InterPro" id="IPR029058">
    <property type="entry name" value="AB_hydrolase_fold"/>
</dbReference>
<keyword evidence="1 3" id="KW-0378">Hydrolase</keyword>
<evidence type="ECO:0000313" key="3">
    <source>
        <dbReference type="EMBL" id="RIV82758.1"/>
    </source>
</evidence>
<accession>A0A418NMZ0</accession>
<reference evidence="3 4" key="1">
    <citation type="submission" date="2018-08" db="EMBL/GenBank/DDBJ databases">
        <title>Erythrobacter zhengii sp.nov., a bacterium isolated from deep-sea sediment.</title>
        <authorList>
            <person name="Fang C."/>
            <person name="Wu Y.-H."/>
            <person name="Sun C."/>
            <person name="Wang H."/>
            <person name="Cheng H."/>
            <person name="Meng F.-X."/>
            <person name="Wang C.-S."/>
            <person name="Xu X.-W."/>
        </authorList>
    </citation>
    <scope>NUCLEOTIDE SEQUENCE [LARGE SCALE GENOMIC DNA]</scope>
    <source>
        <strain evidence="3 4">V18</strain>
    </source>
</reference>
<dbReference type="Proteomes" id="UP000286576">
    <property type="component" value="Unassembled WGS sequence"/>
</dbReference>
<organism evidence="3 4">
    <name type="scientific">Aurantiacibacter zhengii</name>
    <dbReference type="NCBI Taxonomy" id="2307003"/>
    <lineage>
        <taxon>Bacteria</taxon>
        <taxon>Pseudomonadati</taxon>
        <taxon>Pseudomonadota</taxon>
        <taxon>Alphaproteobacteria</taxon>
        <taxon>Sphingomonadales</taxon>
        <taxon>Erythrobacteraceae</taxon>
        <taxon>Aurantiacibacter</taxon>
    </lineage>
</organism>
<dbReference type="RefSeq" id="WP_119588219.1">
    <property type="nucleotide sequence ID" value="NZ_CAWODQ010000007.1"/>
</dbReference>
<dbReference type="OrthoDB" id="9771666at2"/>
<dbReference type="PANTHER" id="PTHR48081:SF9">
    <property type="entry name" value="CARBOXYLESTERASE"/>
    <property type="match status" value="1"/>
</dbReference>
<gene>
    <name evidence="3" type="ORF">D2V07_17515</name>
</gene>
<dbReference type="GO" id="GO:0016787">
    <property type="term" value="F:hydrolase activity"/>
    <property type="evidence" value="ECO:0007669"/>
    <property type="project" value="UniProtKB-KW"/>
</dbReference>
<evidence type="ECO:0000259" key="2">
    <source>
        <dbReference type="Pfam" id="PF20434"/>
    </source>
</evidence>